<protein>
    <submittedName>
        <fullName evidence="1">Uncharacterized protein</fullName>
    </submittedName>
</protein>
<gene>
    <name evidence="1" type="ORF">E1288_12180</name>
</gene>
<dbReference type="Proteomes" id="UP000294947">
    <property type="component" value="Unassembled WGS sequence"/>
</dbReference>
<accession>A0A4R4Z398</accession>
<evidence type="ECO:0000313" key="2">
    <source>
        <dbReference type="Proteomes" id="UP000294947"/>
    </source>
</evidence>
<proteinExistence type="predicted"/>
<dbReference type="OrthoDB" id="3697614at2"/>
<sequence>MEGDSTISEKFDVALTIKNGWCELSVETDEQTHSFKATFMRNALNNLVEATLALAEGADVACVLWGGEGNAPGANVFLDMSLDHYGNMGVAVHEAEHWTWLQPTTKWTPRRGKCLLEAYVPFSGFLVGLTRELQRIRVNDTDESAFITQWRHSFPAAKFEALERIGGRHGYIPRSKEELNRLSNP</sequence>
<organism evidence="1 2">
    <name type="scientific">Saccharopolyspora elongata</name>
    <dbReference type="NCBI Taxonomy" id="2530387"/>
    <lineage>
        <taxon>Bacteria</taxon>
        <taxon>Bacillati</taxon>
        <taxon>Actinomycetota</taxon>
        <taxon>Actinomycetes</taxon>
        <taxon>Pseudonocardiales</taxon>
        <taxon>Pseudonocardiaceae</taxon>
        <taxon>Saccharopolyspora</taxon>
    </lineage>
</organism>
<dbReference type="EMBL" id="SMKW01000012">
    <property type="protein sequence ID" value="TDD52541.1"/>
    <property type="molecule type" value="Genomic_DNA"/>
</dbReference>
<reference evidence="1 2" key="1">
    <citation type="submission" date="2019-03" db="EMBL/GenBank/DDBJ databases">
        <title>Draft genome sequences of novel Actinobacteria.</title>
        <authorList>
            <person name="Sahin N."/>
            <person name="Ay H."/>
            <person name="Saygin H."/>
        </authorList>
    </citation>
    <scope>NUCLEOTIDE SEQUENCE [LARGE SCALE GENOMIC DNA]</scope>
    <source>
        <strain evidence="1 2">7K502</strain>
    </source>
</reference>
<evidence type="ECO:0000313" key="1">
    <source>
        <dbReference type="EMBL" id="TDD52541.1"/>
    </source>
</evidence>
<dbReference type="RefSeq" id="WP_132484369.1">
    <property type="nucleotide sequence ID" value="NZ_SMKW01000012.1"/>
</dbReference>
<name>A0A4R4Z398_9PSEU</name>
<dbReference type="AlphaFoldDB" id="A0A4R4Z398"/>
<keyword evidence="2" id="KW-1185">Reference proteome</keyword>
<comment type="caution">
    <text evidence="1">The sequence shown here is derived from an EMBL/GenBank/DDBJ whole genome shotgun (WGS) entry which is preliminary data.</text>
</comment>